<feature type="transmembrane region" description="Helical" evidence="1">
    <location>
        <begin position="170"/>
        <end position="188"/>
    </location>
</feature>
<gene>
    <name evidence="3" type="ORF">BGLFYP119_01193</name>
</gene>
<proteinExistence type="predicted"/>
<organism evidence="3">
    <name type="scientific">Blautia glucerasea</name>
    <dbReference type="NCBI Taxonomy" id="536633"/>
    <lineage>
        <taxon>Bacteria</taxon>
        <taxon>Bacillati</taxon>
        <taxon>Bacillota</taxon>
        <taxon>Clostridia</taxon>
        <taxon>Lachnospirales</taxon>
        <taxon>Lachnospiraceae</taxon>
        <taxon>Blautia</taxon>
    </lineage>
</organism>
<keyword evidence="1" id="KW-0812">Transmembrane</keyword>
<evidence type="ECO:0000256" key="1">
    <source>
        <dbReference type="SAM" id="Phobius"/>
    </source>
</evidence>
<name>A0A6N2SLL4_9FIRM</name>
<evidence type="ECO:0000313" key="3">
    <source>
        <dbReference type="EMBL" id="VYS94036.1"/>
    </source>
</evidence>
<evidence type="ECO:0008006" key="4">
    <source>
        <dbReference type="Google" id="ProtNLM"/>
    </source>
</evidence>
<feature type="chain" id="PRO_5038611689" description="Iron Transport-associated domain protein" evidence="2">
    <location>
        <begin position="23"/>
        <end position="194"/>
    </location>
</feature>
<reference evidence="3" key="1">
    <citation type="submission" date="2019-11" db="EMBL/GenBank/DDBJ databases">
        <authorList>
            <person name="Feng L."/>
        </authorList>
    </citation>
    <scope>NUCLEOTIDE SEQUENCE</scope>
    <source>
        <strain evidence="3">BgluceraseaLFYP119</strain>
    </source>
</reference>
<dbReference type="EMBL" id="CACRST010000010">
    <property type="protein sequence ID" value="VYS94036.1"/>
    <property type="molecule type" value="Genomic_DNA"/>
</dbReference>
<protein>
    <recommendedName>
        <fullName evidence="4">Iron Transport-associated domain protein</fullName>
    </recommendedName>
</protein>
<accession>A0A6N2SLL4</accession>
<sequence length="194" mass="21203">MYNKFRSVLKMAVILVSTGMIVFSDSTVYSDNREKTKVEKNIASDSSGVRMNLEDGEYSIQADLEGGSGKAGIVSPALMIVKNGRAYVQLTWSSSNYDYMVVNGEKYLPVNEEGMNSEFVIPILAMDEPVQVIADTTAMGTPHEVEYTLLFYADSIGSKGQLPQEAAKRVVGVALVIIIGGGILNYFVNKRNHC</sequence>
<feature type="signal peptide" evidence="2">
    <location>
        <begin position="1"/>
        <end position="22"/>
    </location>
</feature>
<evidence type="ECO:0000256" key="2">
    <source>
        <dbReference type="SAM" id="SignalP"/>
    </source>
</evidence>
<keyword evidence="2" id="KW-0732">Signal</keyword>
<keyword evidence="1" id="KW-0472">Membrane</keyword>
<dbReference type="AlphaFoldDB" id="A0A6N2SLL4"/>
<keyword evidence="1" id="KW-1133">Transmembrane helix</keyword>